<dbReference type="InterPro" id="IPR001647">
    <property type="entry name" value="HTH_TetR"/>
</dbReference>
<accession>A0A930VD62</accession>
<reference evidence="6" key="1">
    <citation type="submission" date="2020-11" db="EMBL/GenBank/DDBJ databases">
        <title>Nocardioides sp. nov., isolated from Soil of Cynanchum wilfordii Hemsley rhizosphere.</title>
        <authorList>
            <person name="Lee J.-S."/>
            <person name="Suh M.K."/>
            <person name="Kim J.-S."/>
        </authorList>
    </citation>
    <scope>NUCLEOTIDE SEQUENCE</scope>
    <source>
        <strain evidence="6">KCTC 19275</strain>
    </source>
</reference>
<comment type="caution">
    <text evidence="6">The sequence shown here is derived from an EMBL/GenBank/DDBJ whole genome shotgun (WGS) entry which is preliminary data.</text>
</comment>
<keyword evidence="1" id="KW-0805">Transcription regulation</keyword>
<feature type="DNA-binding region" description="H-T-H motif" evidence="4">
    <location>
        <begin position="28"/>
        <end position="47"/>
    </location>
</feature>
<dbReference type="AlphaFoldDB" id="A0A930VD62"/>
<dbReference type="Proteomes" id="UP000640489">
    <property type="component" value="Unassembled WGS sequence"/>
</dbReference>
<proteinExistence type="predicted"/>
<sequence>MRADARRNHEQVLRAARDVFLERGLDAPLEDVARRAGVGIGTLYRRFGDRDGLVRAVLLEALAQSRDAAEEALADEDEAYDGLDRLATYLRRMLDARVAAIMPMAVARGADPALDEPRETSARAVQALVTAAHDDGTLGKEVSFGDVGTLLVRLSRPLPGGVDPALDSELAHRQLEILLAGLRAGVPALEGEGPSRGDLRRGRSG</sequence>
<name>A0A930VD62_9ACTN</name>
<dbReference type="PANTHER" id="PTHR30055:SF234">
    <property type="entry name" value="HTH-TYPE TRANSCRIPTIONAL REGULATOR BETI"/>
    <property type="match status" value="1"/>
</dbReference>
<evidence type="ECO:0000256" key="4">
    <source>
        <dbReference type="PROSITE-ProRule" id="PRU00335"/>
    </source>
</evidence>
<dbReference type="InterPro" id="IPR049445">
    <property type="entry name" value="TetR_SbtR-like_C"/>
</dbReference>
<organism evidence="6 7">
    <name type="scientific">Nocardioides islandensis</name>
    <dbReference type="NCBI Taxonomy" id="433663"/>
    <lineage>
        <taxon>Bacteria</taxon>
        <taxon>Bacillati</taxon>
        <taxon>Actinomycetota</taxon>
        <taxon>Actinomycetes</taxon>
        <taxon>Propionibacteriales</taxon>
        <taxon>Nocardioidaceae</taxon>
        <taxon>Nocardioides</taxon>
    </lineage>
</organism>
<evidence type="ECO:0000256" key="2">
    <source>
        <dbReference type="ARBA" id="ARBA00023125"/>
    </source>
</evidence>
<dbReference type="Gene3D" id="1.10.357.10">
    <property type="entry name" value="Tetracycline Repressor, domain 2"/>
    <property type="match status" value="1"/>
</dbReference>
<evidence type="ECO:0000256" key="3">
    <source>
        <dbReference type="ARBA" id="ARBA00023163"/>
    </source>
</evidence>
<dbReference type="PROSITE" id="PS50977">
    <property type="entry name" value="HTH_TETR_2"/>
    <property type="match status" value="1"/>
</dbReference>
<dbReference type="EMBL" id="JADKPN010000001">
    <property type="protein sequence ID" value="MBF4762411.1"/>
    <property type="molecule type" value="Genomic_DNA"/>
</dbReference>
<dbReference type="PRINTS" id="PR00455">
    <property type="entry name" value="HTHTETR"/>
</dbReference>
<dbReference type="RefSeq" id="WP_194705527.1">
    <property type="nucleotide sequence ID" value="NZ_JADKPN010000001.1"/>
</dbReference>
<evidence type="ECO:0000259" key="5">
    <source>
        <dbReference type="PROSITE" id="PS50977"/>
    </source>
</evidence>
<dbReference type="Pfam" id="PF00440">
    <property type="entry name" value="TetR_N"/>
    <property type="match status" value="1"/>
</dbReference>
<keyword evidence="2 4" id="KW-0238">DNA-binding</keyword>
<dbReference type="SUPFAM" id="SSF48498">
    <property type="entry name" value="Tetracyclin repressor-like, C-terminal domain"/>
    <property type="match status" value="1"/>
</dbReference>
<gene>
    <name evidence="6" type="ORF">ISU07_04685</name>
</gene>
<dbReference type="InterPro" id="IPR009057">
    <property type="entry name" value="Homeodomain-like_sf"/>
</dbReference>
<dbReference type="GO" id="GO:0000976">
    <property type="term" value="F:transcription cis-regulatory region binding"/>
    <property type="evidence" value="ECO:0007669"/>
    <property type="project" value="TreeGrafter"/>
</dbReference>
<dbReference type="SUPFAM" id="SSF46689">
    <property type="entry name" value="Homeodomain-like"/>
    <property type="match status" value="1"/>
</dbReference>
<dbReference type="Pfam" id="PF21597">
    <property type="entry name" value="TetR_C_43"/>
    <property type="match status" value="1"/>
</dbReference>
<keyword evidence="7" id="KW-1185">Reference proteome</keyword>
<evidence type="ECO:0000313" key="7">
    <source>
        <dbReference type="Proteomes" id="UP000640489"/>
    </source>
</evidence>
<dbReference type="PANTHER" id="PTHR30055">
    <property type="entry name" value="HTH-TYPE TRANSCRIPTIONAL REGULATOR RUTR"/>
    <property type="match status" value="1"/>
</dbReference>
<evidence type="ECO:0000256" key="1">
    <source>
        <dbReference type="ARBA" id="ARBA00023015"/>
    </source>
</evidence>
<dbReference type="InterPro" id="IPR050109">
    <property type="entry name" value="HTH-type_TetR-like_transc_reg"/>
</dbReference>
<dbReference type="GO" id="GO:0003700">
    <property type="term" value="F:DNA-binding transcription factor activity"/>
    <property type="evidence" value="ECO:0007669"/>
    <property type="project" value="TreeGrafter"/>
</dbReference>
<protein>
    <submittedName>
        <fullName evidence="6">TetR/AcrR family transcriptional regulator</fullName>
    </submittedName>
</protein>
<keyword evidence="3" id="KW-0804">Transcription</keyword>
<evidence type="ECO:0000313" key="6">
    <source>
        <dbReference type="EMBL" id="MBF4762411.1"/>
    </source>
</evidence>
<dbReference type="InterPro" id="IPR036271">
    <property type="entry name" value="Tet_transcr_reg_TetR-rel_C_sf"/>
</dbReference>
<feature type="domain" description="HTH tetR-type" evidence="5">
    <location>
        <begin position="6"/>
        <end position="65"/>
    </location>
</feature>